<protein>
    <submittedName>
        <fullName evidence="3">Uncharacterized protein</fullName>
    </submittedName>
</protein>
<proteinExistence type="predicted"/>
<evidence type="ECO:0000313" key="2">
    <source>
        <dbReference type="EMBL" id="KAB1205233.1"/>
    </source>
</evidence>
<accession>A0A6A1UY41</accession>
<name>A0A6A1UY41_9ROSI</name>
<evidence type="ECO:0000313" key="3">
    <source>
        <dbReference type="EMBL" id="KAB1205243.1"/>
    </source>
</evidence>
<feature type="compositionally biased region" description="Basic and acidic residues" evidence="1">
    <location>
        <begin position="101"/>
        <end position="115"/>
    </location>
</feature>
<evidence type="ECO:0000256" key="1">
    <source>
        <dbReference type="SAM" id="MobiDB-lite"/>
    </source>
</evidence>
<reference evidence="3" key="3">
    <citation type="submission" date="2019-09" db="EMBL/GenBank/DDBJ databases">
        <authorList>
            <person name="Gao Z."/>
        </authorList>
    </citation>
    <scope>NUCLEOTIDE SEQUENCE</scope>
    <source>
        <tissue evidence="3">Leaves</tissue>
    </source>
</reference>
<gene>
    <name evidence="3" type="ORF">CJ030_MR7G012121</name>
    <name evidence="2" type="ORF">CJ030_MR7G012131</name>
</gene>
<dbReference type="EMBL" id="RXIC02000025">
    <property type="protein sequence ID" value="KAB1205233.1"/>
    <property type="molecule type" value="Genomic_DNA"/>
</dbReference>
<organism evidence="3 4">
    <name type="scientific">Morella rubra</name>
    <name type="common">Chinese bayberry</name>
    <dbReference type="NCBI Taxonomy" id="262757"/>
    <lineage>
        <taxon>Eukaryota</taxon>
        <taxon>Viridiplantae</taxon>
        <taxon>Streptophyta</taxon>
        <taxon>Embryophyta</taxon>
        <taxon>Tracheophyta</taxon>
        <taxon>Spermatophyta</taxon>
        <taxon>Magnoliopsida</taxon>
        <taxon>eudicotyledons</taxon>
        <taxon>Gunneridae</taxon>
        <taxon>Pentapetalae</taxon>
        <taxon>rosids</taxon>
        <taxon>fabids</taxon>
        <taxon>Fagales</taxon>
        <taxon>Myricaceae</taxon>
        <taxon>Morella</taxon>
    </lineage>
</organism>
<dbReference type="AlphaFoldDB" id="A0A6A1UY41"/>
<keyword evidence="4" id="KW-1185">Reference proteome</keyword>
<dbReference type="EMBL" id="RXIC02000025">
    <property type="protein sequence ID" value="KAB1205243.1"/>
    <property type="molecule type" value="Genomic_DNA"/>
</dbReference>
<dbReference type="Proteomes" id="UP000516437">
    <property type="component" value="Chromosome 7"/>
</dbReference>
<sequence>MAFRLPPSSPPSPSITATNWNCPNLANSSVQRNLFEVRYFISSASYVGHGEVARVYVASAPLIEDVDLLGVAGCFIRRWAFDERIDRMVGLLGACCSSSHADSRNGCKAVSDVHEGPTTSV</sequence>
<reference evidence="3" key="1">
    <citation type="submission" date="2018-07" db="EMBL/GenBank/DDBJ databases">
        <authorList>
            <person name="Gao Z.-S."/>
            <person name="Jia H.-M."/>
            <person name="Jia H.-J."/>
            <person name="Cai Q.-L."/>
            <person name="Wang Y."/>
            <person name="Zhao H.-B."/>
        </authorList>
    </citation>
    <scope>NUCLEOTIDE SEQUENCE</scope>
    <source>
        <tissue evidence="3">Leaves</tissue>
    </source>
</reference>
<feature type="region of interest" description="Disordered" evidence="1">
    <location>
        <begin position="100"/>
        <end position="121"/>
    </location>
</feature>
<comment type="caution">
    <text evidence="3">The sequence shown here is derived from an EMBL/GenBank/DDBJ whole genome shotgun (WGS) entry which is preliminary data.</text>
</comment>
<reference evidence="3 4" key="2">
    <citation type="journal article" date="2019" name="Plant Biotechnol. J.">
        <title>The red bayberry genome and genetic basis of sex determination.</title>
        <authorList>
            <person name="Jia H.M."/>
            <person name="Jia H.J."/>
            <person name="Cai Q.L."/>
            <person name="Wang Y."/>
            <person name="Zhao H.B."/>
            <person name="Yang W.F."/>
            <person name="Wang G.Y."/>
            <person name="Li Y.H."/>
            <person name="Zhan D.L."/>
            <person name="Shen Y.T."/>
            <person name="Niu Q.F."/>
            <person name="Chang L."/>
            <person name="Qiu J."/>
            <person name="Zhao L."/>
            <person name="Xie H.B."/>
            <person name="Fu W.Y."/>
            <person name="Jin J."/>
            <person name="Li X.W."/>
            <person name="Jiao Y."/>
            <person name="Zhou C.C."/>
            <person name="Tu T."/>
            <person name="Chai C.Y."/>
            <person name="Gao J.L."/>
            <person name="Fan L.J."/>
            <person name="van de Weg E."/>
            <person name="Wang J.Y."/>
            <person name="Gao Z.S."/>
        </authorList>
    </citation>
    <scope>NUCLEOTIDE SEQUENCE [LARGE SCALE GENOMIC DNA]</scope>
    <source>
        <tissue evidence="3">Leaves</tissue>
    </source>
</reference>
<evidence type="ECO:0000313" key="4">
    <source>
        <dbReference type="Proteomes" id="UP000516437"/>
    </source>
</evidence>